<keyword evidence="3 11" id="KW-0813">Transport</keyword>
<keyword evidence="4 10" id="KW-0812">Transmembrane</keyword>
<dbReference type="FunFam" id="1.50.40.10:FF:000007">
    <property type="entry name" value="Mitochondrial tricarboxylate transport protein-like"/>
    <property type="match status" value="1"/>
</dbReference>
<evidence type="ECO:0000313" key="13">
    <source>
        <dbReference type="Proteomes" id="UP000466442"/>
    </source>
</evidence>
<dbReference type="InterPro" id="IPR023395">
    <property type="entry name" value="MCP_dom_sf"/>
</dbReference>
<comment type="caution">
    <text evidence="12">The sequence shown here is derived from an EMBL/GenBank/DDBJ whole genome shotgun (WGS) entry which is preliminary data.</text>
</comment>
<dbReference type="OrthoDB" id="44467at2759"/>
<feature type="repeat" description="Solcar" evidence="10">
    <location>
        <begin position="225"/>
        <end position="301"/>
    </location>
</feature>
<gene>
    <name evidence="12" type="ORF">GE061_007491</name>
</gene>
<dbReference type="GO" id="GO:0031966">
    <property type="term" value="C:mitochondrial membrane"/>
    <property type="evidence" value="ECO:0007669"/>
    <property type="project" value="UniProtKB-SubCell"/>
</dbReference>
<dbReference type="InterPro" id="IPR018108">
    <property type="entry name" value="MCP_transmembrane"/>
</dbReference>
<evidence type="ECO:0000256" key="2">
    <source>
        <dbReference type="ARBA" id="ARBA00006375"/>
    </source>
</evidence>
<dbReference type="PANTHER" id="PTHR45788:SF4">
    <property type="entry name" value="TRICARBOXYLATE TRANSPORT PROTEIN, MITOCHONDRIAL"/>
    <property type="match status" value="1"/>
</dbReference>
<dbReference type="EMBL" id="WIXP02000015">
    <property type="protein sequence ID" value="KAF6199465.1"/>
    <property type="molecule type" value="Genomic_DNA"/>
</dbReference>
<dbReference type="Proteomes" id="UP000466442">
    <property type="component" value="Unassembled WGS sequence"/>
</dbReference>
<evidence type="ECO:0000256" key="9">
    <source>
        <dbReference type="ARBA" id="ARBA00042640"/>
    </source>
</evidence>
<feature type="repeat" description="Solcar" evidence="10">
    <location>
        <begin position="29"/>
        <end position="118"/>
    </location>
</feature>
<dbReference type="GO" id="GO:0006843">
    <property type="term" value="P:mitochondrial citrate transmembrane transport"/>
    <property type="evidence" value="ECO:0007669"/>
    <property type="project" value="TreeGrafter"/>
</dbReference>
<dbReference type="SUPFAM" id="SSF103506">
    <property type="entry name" value="Mitochondrial carrier"/>
    <property type="match status" value="1"/>
</dbReference>
<evidence type="ECO:0000256" key="8">
    <source>
        <dbReference type="ARBA" id="ARBA00023136"/>
    </source>
</evidence>
<accession>A0A8S9WVW8</accession>
<dbReference type="InterPro" id="IPR049563">
    <property type="entry name" value="TXTP-like"/>
</dbReference>
<evidence type="ECO:0000256" key="11">
    <source>
        <dbReference type="RuleBase" id="RU000488"/>
    </source>
</evidence>
<name>A0A8S9WVW8_APOLU</name>
<dbReference type="Gene3D" id="1.50.40.10">
    <property type="entry name" value="Mitochondrial carrier domain"/>
    <property type="match status" value="1"/>
</dbReference>
<keyword evidence="5" id="KW-0677">Repeat</keyword>
<dbReference type="Pfam" id="PF00153">
    <property type="entry name" value="Mito_carr"/>
    <property type="match status" value="3"/>
</dbReference>
<evidence type="ECO:0000256" key="10">
    <source>
        <dbReference type="PROSITE-ProRule" id="PRU00282"/>
    </source>
</evidence>
<dbReference type="AlphaFoldDB" id="A0A8S9WVW8"/>
<dbReference type="PANTHER" id="PTHR45788">
    <property type="entry name" value="SUCCINATE/FUMARATE MITOCHONDRIAL TRANSPORTER-RELATED"/>
    <property type="match status" value="1"/>
</dbReference>
<dbReference type="PROSITE" id="PS50920">
    <property type="entry name" value="SOLCAR"/>
    <property type="match status" value="3"/>
</dbReference>
<reference evidence="12" key="1">
    <citation type="journal article" date="2021" name="Mol. Ecol. Resour.">
        <title>Apolygus lucorum genome provides insights into omnivorousness and mesophyll feeding.</title>
        <authorList>
            <person name="Liu Y."/>
            <person name="Liu H."/>
            <person name="Wang H."/>
            <person name="Huang T."/>
            <person name="Liu B."/>
            <person name="Yang B."/>
            <person name="Yin L."/>
            <person name="Li B."/>
            <person name="Zhang Y."/>
            <person name="Zhang S."/>
            <person name="Jiang F."/>
            <person name="Zhang X."/>
            <person name="Ren Y."/>
            <person name="Wang B."/>
            <person name="Wang S."/>
            <person name="Lu Y."/>
            <person name="Wu K."/>
            <person name="Fan W."/>
            <person name="Wang G."/>
        </authorList>
    </citation>
    <scope>NUCLEOTIDE SEQUENCE</scope>
    <source>
        <strain evidence="12">12Hb</strain>
    </source>
</reference>
<sequence length="301" mass="33465">MRAGQACNAFVQRPWMRDTGSARSNDRRGKGLQGIVAGAFTGALEISITYPTEFIKVNLQLDQAKGKDREYRGITDVYKKTVKKYGHLGLYRGLSVMLYGAVPKAAVRFGTFETLKENAVDVKGNLSPLKRMLCGLGAGVMEAIAVVTPMETIKTKFINDQRSANPKFKGFFQGTMQIIKQEGFRGIYKGLLPTIMRQGSNQAIRFFVVESLKNYYKNREGSHKVPKYMTALFGSTAGGISVCCNAPIDVIKTRMQGLEAKKYKNSFHCAKMLWVEGGYKAFYKGTTPRLMRRTLAIEASS</sequence>
<keyword evidence="7" id="KW-0496">Mitochondrion</keyword>
<evidence type="ECO:0000256" key="5">
    <source>
        <dbReference type="ARBA" id="ARBA00022737"/>
    </source>
</evidence>
<protein>
    <recommendedName>
        <fullName evidence="9">Citrate transport protein</fullName>
    </recommendedName>
</protein>
<evidence type="ECO:0000256" key="3">
    <source>
        <dbReference type="ARBA" id="ARBA00022448"/>
    </source>
</evidence>
<evidence type="ECO:0000256" key="6">
    <source>
        <dbReference type="ARBA" id="ARBA00022989"/>
    </source>
</evidence>
<evidence type="ECO:0000256" key="7">
    <source>
        <dbReference type="ARBA" id="ARBA00023128"/>
    </source>
</evidence>
<comment type="subcellular location">
    <subcellularLocation>
        <location evidence="1">Mitochondrion membrane</location>
        <topology evidence="1">Multi-pass membrane protein</topology>
    </subcellularLocation>
</comment>
<keyword evidence="13" id="KW-1185">Reference proteome</keyword>
<keyword evidence="6" id="KW-1133">Transmembrane helix</keyword>
<feature type="repeat" description="Solcar" evidence="10">
    <location>
        <begin position="129"/>
        <end position="215"/>
    </location>
</feature>
<organism evidence="12 13">
    <name type="scientific">Apolygus lucorum</name>
    <name type="common">Small green plant bug</name>
    <name type="synonym">Lygocoris lucorum</name>
    <dbReference type="NCBI Taxonomy" id="248454"/>
    <lineage>
        <taxon>Eukaryota</taxon>
        <taxon>Metazoa</taxon>
        <taxon>Ecdysozoa</taxon>
        <taxon>Arthropoda</taxon>
        <taxon>Hexapoda</taxon>
        <taxon>Insecta</taxon>
        <taxon>Pterygota</taxon>
        <taxon>Neoptera</taxon>
        <taxon>Paraneoptera</taxon>
        <taxon>Hemiptera</taxon>
        <taxon>Heteroptera</taxon>
        <taxon>Panheteroptera</taxon>
        <taxon>Cimicomorpha</taxon>
        <taxon>Miridae</taxon>
        <taxon>Mirini</taxon>
        <taxon>Apolygus</taxon>
    </lineage>
</organism>
<keyword evidence="8 10" id="KW-0472">Membrane</keyword>
<evidence type="ECO:0000256" key="1">
    <source>
        <dbReference type="ARBA" id="ARBA00004225"/>
    </source>
</evidence>
<proteinExistence type="inferred from homology"/>
<comment type="similarity">
    <text evidence="2 11">Belongs to the mitochondrial carrier (TC 2.A.29) family.</text>
</comment>
<evidence type="ECO:0000313" key="12">
    <source>
        <dbReference type="EMBL" id="KAF6199465.1"/>
    </source>
</evidence>
<evidence type="ECO:0000256" key="4">
    <source>
        <dbReference type="ARBA" id="ARBA00022692"/>
    </source>
</evidence>
<dbReference type="GO" id="GO:0071913">
    <property type="term" value="F:citrate secondary active transmembrane transporter activity"/>
    <property type="evidence" value="ECO:0007669"/>
    <property type="project" value="TreeGrafter"/>
</dbReference>